<evidence type="ECO:0008006" key="4">
    <source>
        <dbReference type="Google" id="ProtNLM"/>
    </source>
</evidence>
<sequence>MKKLKNMLFVAMFVALSSQVNIGINSTDFRVSAGIIFFGIFLFYNDELRPVQAAILSGLMVTFLRIASYFLTNGSLDDVFLSYQIETIFYAFYGVIYMLLTKKYGKKSVNSMFFIMATSDLGANLVELLIRTNMGSASFTIEIFSTLLLVAIVRASISWIVLILTKHYGMLLVKEEHEERYKRLL</sequence>
<feature type="transmembrane region" description="Helical" evidence="1">
    <location>
        <begin position="83"/>
        <end position="100"/>
    </location>
</feature>
<keyword evidence="1" id="KW-1133">Transmembrane helix</keyword>
<feature type="transmembrane region" description="Helical" evidence="1">
    <location>
        <begin position="29"/>
        <end position="46"/>
    </location>
</feature>
<evidence type="ECO:0000313" key="2">
    <source>
        <dbReference type="EMBL" id="OHW63305.1"/>
    </source>
</evidence>
<dbReference type="AlphaFoldDB" id="A0A1S1VA66"/>
<comment type="caution">
    <text evidence="2">The sequence shown here is derived from an EMBL/GenBank/DDBJ whole genome shotgun (WGS) entry which is preliminary data.</text>
</comment>
<proteinExistence type="predicted"/>
<gene>
    <name evidence="2" type="ORF">EUAN_01690</name>
</gene>
<keyword evidence="1" id="KW-0472">Membrane</keyword>
<keyword evidence="3" id="KW-1185">Reference proteome</keyword>
<protein>
    <recommendedName>
        <fullName evidence="4">Rod shape-determining protein MreD</fullName>
    </recommendedName>
</protein>
<keyword evidence="1" id="KW-0812">Transmembrane</keyword>
<feature type="transmembrane region" description="Helical" evidence="1">
    <location>
        <begin position="53"/>
        <end position="71"/>
    </location>
</feature>
<accession>A0A1S1VA66</accession>
<feature type="transmembrane region" description="Helical" evidence="1">
    <location>
        <begin position="112"/>
        <end position="131"/>
    </location>
</feature>
<dbReference type="Proteomes" id="UP000180254">
    <property type="component" value="Unassembled WGS sequence"/>
</dbReference>
<dbReference type="STRING" id="39480.EUAN_01690"/>
<feature type="transmembrane region" description="Helical" evidence="1">
    <location>
        <begin position="143"/>
        <end position="164"/>
    </location>
</feature>
<organism evidence="2 3">
    <name type="scientific">Andreesenia angusta</name>
    <dbReference type="NCBI Taxonomy" id="39480"/>
    <lineage>
        <taxon>Bacteria</taxon>
        <taxon>Bacillati</taxon>
        <taxon>Bacillota</taxon>
        <taxon>Tissierellia</taxon>
        <taxon>Tissierellales</taxon>
        <taxon>Gottschalkiaceae</taxon>
        <taxon>Andreesenia</taxon>
    </lineage>
</organism>
<name>A0A1S1VA66_9FIRM</name>
<reference evidence="2 3" key="1">
    <citation type="submission" date="2016-09" db="EMBL/GenBank/DDBJ databases">
        <title>Genome sequence of Eubacterium angustum.</title>
        <authorList>
            <person name="Poehlein A."/>
            <person name="Daniel R."/>
        </authorList>
    </citation>
    <scope>NUCLEOTIDE SEQUENCE [LARGE SCALE GENOMIC DNA]</scope>
    <source>
        <strain evidence="2 3">DSM 1989</strain>
    </source>
</reference>
<evidence type="ECO:0000313" key="3">
    <source>
        <dbReference type="Proteomes" id="UP000180254"/>
    </source>
</evidence>
<dbReference type="EMBL" id="MKIE01000001">
    <property type="protein sequence ID" value="OHW63305.1"/>
    <property type="molecule type" value="Genomic_DNA"/>
</dbReference>
<dbReference type="RefSeq" id="WP_211266232.1">
    <property type="nucleotide sequence ID" value="NZ_MKIE01000001.1"/>
</dbReference>
<evidence type="ECO:0000256" key="1">
    <source>
        <dbReference type="SAM" id="Phobius"/>
    </source>
</evidence>